<name>A0AAQ3JRD5_9LILI</name>
<keyword evidence="2" id="KW-1185">Reference proteome</keyword>
<reference evidence="1 2" key="1">
    <citation type="submission" date="2023-10" db="EMBL/GenBank/DDBJ databases">
        <title>Chromosome-scale genome assembly provides insights into flower coloration mechanisms of Canna indica.</title>
        <authorList>
            <person name="Li C."/>
        </authorList>
    </citation>
    <scope>NUCLEOTIDE SEQUENCE [LARGE SCALE GENOMIC DNA]</scope>
    <source>
        <tissue evidence="1">Flower</tissue>
    </source>
</reference>
<dbReference type="EMBL" id="CP136890">
    <property type="protein sequence ID" value="WOK93797.1"/>
    <property type="molecule type" value="Genomic_DNA"/>
</dbReference>
<evidence type="ECO:0000313" key="1">
    <source>
        <dbReference type="EMBL" id="WOK93797.1"/>
    </source>
</evidence>
<dbReference type="AlphaFoldDB" id="A0AAQ3JRD5"/>
<evidence type="ECO:0000313" key="2">
    <source>
        <dbReference type="Proteomes" id="UP001327560"/>
    </source>
</evidence>
<proteinExistence type="predicted"/>
<protein>
    <submittedName>
        <fullName evidence="1">Uncharacterized protein</fullName>
    </submittedName>
</protein>
<dbReference type="Proteomes" id="UP001327560">
    <property type="component" value="Chromosome 1"/>
</dbReference>
<accession>A0AAQ3JRD5</accession>
<sequence length="99" mass="11687">MDHNVQVLQDYDDFTSVLVVEEKDCFQNENRPQVRPVMIKKEKGVLEMVDEDEVYGVQALRKFSEQFVTPFKPSLTRGTMLTNLYLSHCSKCFFPFRFK</sequence>
<gene>
    <name evidence="1" type="ORF">Cni_G02498</name>
</gene>
<organism evidence="1 2">
    <name type="scientific">Canna indica</name>
    <name type="common">Indian-shot</name>
    <dbReference type="NCBI Taxonomy" id="4628"/>
    <lineage>
        <taxon>Eukaryota</taxon>
        <taxon>Viridiplantae</taxon>
        <taxon>Streptophyta</taxon>
        <taxon>Embryophyta</taxon>
        <taxon>Tracheophyta</taxon>
        <taxon>Spermatophyta</taxon>
        <taxon>Magnoliopsida</taxon>
        <taxon>Liliopsida</taxon>
        <taxon>Zingiberales</taxon>
        <taxon>Cannaceae</taxon>
        <taxon>Canna</taxon>
    </lineage>
</organism>